<dbReference type="EMBL" id="GBXM01021208">
    <property type="protein sequence ID" value="JAH87369.1"/>
    <property type="molecule type" value="Transcribed_RNA"/>
</dbReference>
<reference evidence="1" key="1">
    <citation type="submission" date="2014-11" db="EMBL/GenBank/DDBJ databases">
        <authorList>
            <person name="Amaro Gonzalez C."/>
        </authorList>
    </citation>
    <scope>NUCLEOTIDE SEQUENCE</scope>
</reference>
<proteinExistence type="predicted"/>
<organism evidence="1">
    <name type="scientific">Anguilla anguilla</name>
    <name type="common">European freshwater eel</name>
    <name type="synonym">Muraena anguilla</name>
    <dbReference type="NCBI Taxonomy" id="7936"/>
    <lineage>
        <taxon>Eukaryota</taxon>
        <taxon>Metazoa</taxon>
        <taxon>Chordata</taxon>
        <taxon>Craniata</taxon>
        <taxon>Vertebrata</taxon>
        <taxon>Euteleostomi</taxon>
        <taxon>Actinopterygii</taxon>
        <taxon>Neopterygii</taxon>
        <taxon>Teleostei</taxon>
        <taxon>Anguilliformes</taxon>
        <taxon>Anguillidae</taxon>
        <taxon>Anguilla</taxon>
    </lineage>
</organism>
<name>A0A0E9WAE9_ANGAN</name>
<accession>A0A0E9WAE9</accession>
<dbReference type="AlphaFoldDB" id="A0A0E9WAE9"/>
<protein>
    <submittedName>
        <fullName evidence="1">Uncharacterized protein</fullName>
    </submittedName>
</protein>
<evidence type="ECO:0000313" key="1">
    <source>
        <dbReference type="EMBL" id="JAH87369.1"/>
    </source>
</evidence>
<sequence length="69" mass="8156">MEVKRRGRSIRSQWIYVGEGNVWNVPQGNLLGGRNEFVNHISARLNSFEMVSSHAFQFYRESCKKRRIK</sequence>
<reference evidence="1" key="2">
    <citation type="journal article" date="2015" name="Fish Shellfish Immunol.">
        <title>Early steps in the European eel (Anguilla anguilla)-Vibrio vulnificus interaction in the gills: Role of the RtxA13 toxin.</title>
        <authorList>
            <person name="Callol A."/>
            <person name="Pajuelo D."/>
            <person name="Ebbesson L."/>
            <person name="Teles M."/>
            <person name="MacKenzie S."/>
            <person name="Amaro C."/>
        </authorList>
    </citation>
    <scope>NUCLEOTIDE SEQUENCE</scope>
</reference>